<dbReference type="PATRIC" id="fig|1397.4.peg.482"/>
<accession>A0A0J1IRH2</accession>
<proteinExistence type="predicted"/>
<gene>
    <name evidence="1" type="ORF">ABW02_02160</name>
</gene>
<name>A0A0J1IRH2_NIACI</name>
<evidence type="ECO:0000313" key="1">
    <source>
        <dbReference type="EMBL" id="KLV28561.1"/>
    </source>
</evidence>
<protein>
    <submittedName>
        <fullName evidence="1">Uncharacterized protein</fullName>
    </submittedName>
</protein>
<keyword evidence="2" id="KW-1185">Reference proteome</keyword>
<dbReference type="RefSeq" id="WP_047940255.1">
    <property type="nucleotide sequence ID" value="NZ_JARTLH010000066.1"/>
</dbReference>
<dbReference type="AlphaFoldDB" id="A0A0J1IRH2"/>
<organism evidence="1 2">
    <name type="scientific">Niallia circulans</name>
    <name type="common">Bacillus circulans</name>
    <dbReference type="NCBI Taxonomy" id="1397"/>
    <lineage>
        <taxon>Bacteria</taxon>
        <taxon>Bacillati</taxon>
        <taxon>Bacillota</taxon>
        <taxon>Bacilli</taxon>
        <taxon>Bacillales</taxon>
        <taxon>Bacillaceae</taxon>
        <taxon>Niallia</taxon>
    </lineage>
</organism>
<comment type="caution">
    <text evidence="1">The sequence shown here is derived from an EMBL/GenBank/DDBJ whole genome shotgun (WGS) entry which is preliminary data.</text>
</comment>
<sequence>MQKNIIMHFPLNTEQNSSLEPNSYWRQIMKYFLQKADSIEIHCWNEETTTIEEIKSQFYLDTDIIQEDKLTIFHGKNTAAFTQYISNKAGALKWFTVNLMNGKTRVLHSSHWGTEIFVPNVTEQEISFIKSVSPKDALIESYLLE</sequence>
<evidence type="ECO:0000313" key="2">
    <source>
        <dbReference type="Proteomes" id="UP000036045"/>
    </source>
</evidence>
<dbReference type="EMBL" id="LDPH01000001">
    <property type="protein sequence ID" value="KLV28561.1"/>
    <property type="molecule type" value="Genomic_DNA"/>
</dbReference>
<dbReference type="Proteomes" id="UP000036045">
    <property type="component" value="Unassembled WGS sequence"/>
</dbReference>
<dbReference type="OrthoDB" id="2058201at2"/>
<reference evidence="1 2" key="1">
    <citation type="submission" date="2015-05" db="EMBL/GenBank/DDBJ databases">
        <title>Whole genome sequence and identification of bacterial endophytes from Costus igneus.</title>
        <authorList>
            <person name="Lee Y.P."/>
            <person name="Gan H.M."/>
            <person name="Eng W."/>
            <person name="Wheatley M.S."/>
            <person name="Caraballo A."/>
            <person name="Polter S."/>
            <person name="Savka M.A."/>
            <person name="Hudson A.O."/>
        </authorList>
    </citation>
    <scope>NUCLEOTIDE SEQUENCE [LARGE SCALE GENOMIC DNA]</scope>
    <source>
        <strain evidence="1 2">RIT379</strain>
    </source>
</reference>